<dbReference type="Proteomes" id="UP000834106">
    <property type="component" value="Chromosome 12"/>
</dbReference>
<feature type="compositionally biased region" description="Basic and acidic residues" evidence="1">
    <location>
        <begin position="92"/>
        <end position="102"/>
    </location>
</feature>
<name>A0AAD1ZP61_9LAMI</name>
<evidence type="ECO:0000313" key="3">
    <source>
        <dbReference type="Proteomes" id="UP000834106"/>
    </source>
</evidence>
<accession>A0AAD1ZP61</accession>
<dbReference type="AlphaFoldDB" id="A0AAD1ZP61"/>
<keyword evidence="3" id="KW-1185">Reference proteome</keyword>
<sequence>MSAFKSSGYVKDDSGEGSGRATPAPPLPGARGGAVAFPVLFHRRRPPLPPQALQPEITTNRYVFEAATPSPTSQYPSSNVPDYYPKKTKKNPNKDHTTGKIL</sequence>
<dbReference type="EMBL" id="OU503047">
    <property type="protein sequence ID" value="CAI9773318.1"/>
    <property type="molecule type" value="Genomic_DNA"/>
</dbReference>
<evidence type="ECO:0000256" key="1">
    <source>
        <dbReference type="SAM" id="MobiDB-lite"/>
    </source>
</evidence>
<organism evidence="2 3">
    <name type="scientific">Fraxinus pennsylvanica</name>
    <dbReference type="NCBI Taxonomy" id="56036"/>
    <lineage>
        <taxon>Eukaryota</taxon>
        <taxon>Viridiplantae</taxon>
        <taxon>Streptophyta</taxon>
        <taxon>Embryophyta</taxon>
        <taxon>Tracheophyta</taxon>
        <taxon>Spermatophyta</taxon>
        <taxon>Magnoliopsida</taxon>
        <taxon>eudicotyledons</taxon>
        <taxon>Gunneridae</taxon>
        <taxon>Pentapetalae</taxon>
        <taxon>asterids</taxon>
        <taxon>lamiids</taxon>
        <taxon>Lamiales</taxon>
        <taxon>Oleaceae</taxon>
        <taxon>Oleeae</taxon>
        <taxon>Fraxinus</taxon>
    </lineage>
</organism>
<proteinExistence type="predicted"/>
<gene>
    <name evidence="2" type="ORF">FPE_LOCUS20748</name>
</gene>
<feature type="compositionally biased region" description="Polar residues" evidence="1">
    <location>
        <begin position="69"/>
        <end position="80"/>
    </location>
</feature>
<feature type="region of interest" description="Disordered" evidence="1">
    <location>
        <begin position="1"/>
        <end position="102"/>
    </location>
</feature>
<protein>
    <submittedName>
        <fullName evidence="2">Uncharacterized protein</fullName>
    </submittedName>
</protein>
<reference evidence="2" key="1">
    <citation type="submission" date="2023-05" db="EMBL/GenBank/DDBJ databases">
        <authorList>
            <person name="Huff M."/>
        </authorList>
    </citation>
    <scope>NUCLEOTIDE SEQUENCE</scope>
</reference>
<evidence type="ECO:0000313" key="2">
    <source>
        <dbReference type="EMBL" id="CAI9773318.1"/>
    </source>
</evidence>